<dbReference type="Proteomes" id="UP000234331">
    <property type="component" value="Unassembled WGS sequence"/>
</dbReference>
<accession>A0A2I2KLM1</accession>
<sequence>MPPRQVPAAGAGSLASARLRLAGCVWPAVSDRLRRVGGTGRGGWDRCGESDTLEGTRRILELVTLGRNRFDLTLG</sequence>
<evidence type="ECO:0000313" key="1">
    <source>
        <dbReference type="EMBL" id="SNQ46562.1"/>
    </source>
</evidence>
<dbReference type="EMBL" id="FZMO01000052">
    <property type="protein sequence ID" value="SNQ46562.1"/>
    <property type="molecule type" value="Genomic_DNA"/>
</dbReference>
<dbReference type="AlphaFoldDB" id="A0A2I2KLM1"/>
<keyword evidence="2" id="KW-1185">Reference proteome</keyword>
<gene>
    <name evidence="1" type="ORF">FRACA_1450012</name>
</gene>
<name>A0A2I2KLM1_9ACTN</name>
<organism evidence="1 2">
    <name type="scientific">Frankia canadensis</name>
    <dbReference type="NCBI Taxonomy" id="1836972"/>
    <lineage>
        <taxon>Bacteria</taxon>
        <taxon>Bacillati</taxon>
        <taxon>Actinomycetota</taxon>
        <taxon>Actinomycetes</taxon>
        <taxon>Frankiales</taxon>
        <taxon>Frankiaceae</taxon>
        <taxon>Frankia</taxon>
    </lineage>
</organism>
<protein>
    <submittedName>
        <fullName evidence="1">Uncharacterized protein</fullName>
    </submittedName>
</protein>
<proteinExistence type="predicted"/>
<reference evidence="1 2" key="1">
    <citation type="submission" date="2017-06" db="EMBL/GenBank/DDBJ databases">
        <authorList>
            <person name="Kim H.J."/>
            <person name="Triplett B.A."/>
        </authorList>
    </citation>
    <scope>NUCLEOTIDE SEQUENCE [LARGE SCALE GENOMIC DNA]</scope>
    <source>
        <strain evidence="1">FRACA_ARgP5</strain>
    </source>
</reference>
<evidence type="ECO:0000313" key="2">
    <source>
        <dbReference type="Proteomes" id="UP000234331"/>
    </source>
</evidence>